<accession>A0ABR4CJQ9</accession>
<dbReference type="Proteomes" id="UP001595075">
    <property type="component" value="Unassembled WGS sequence"/>
</dbReference>
<gene>
    <name evidence="1" type="ORF">VTL71DRAFT_13226</name>
</gene>
<dbReference type="EMBL" id="JAZHXI010000006">
    <property type="protein sequence ID" value="KAL2070200.1"/>
    <property type="molecule type" value="Genomic_DNA"/>
</dbReference>
<comment type="caution">
    <text evidence="1">The sequence shown here is derived from an EMBL/GenBank/DDBJ whole genome shotgun (WGS) entry which is preliminary data.</text>
</comment>
<name>A0ABR4CJQ9_9HELO</name>
<keyword evidence="2" id="KW-1185">Reference proteome</keyword>
<evidence type="ECO:0000313" key="1">
    <source>
        <dbReference type="EMBL" id="KAL2070200.1"/>
    </source>
</evidence>
<sequence length="389" mass="44283">MQLLICLHNNSLLQPLGFFNTKLSTTMAAPVDGSSDHLFTFPRGDVDIKVTYKDREIKGKVNGQALIMASPVWQKFVSPPWKTVGEPKITAIDFSGDDGAALLILLRISHLQLFHIPKIVDLMTAYNIAVLCEQYDCVHLLSPWIEEWLKALKSSREHSSIHAAQERKAYIYWAFGDLREFRSSALSMVKNTRMLPLSQNELSLCRDILPERLYENIKTIRESTLQKLLNLPYTEIDKYFRNFVCPMVRPPICEVSNRSCDIHVYGSLTLELGGLGLWPQKSAKAVWESVQFVENYLTQFSIPRFPQQSHELDDHEACGGMSYDHDVSNIMSNIEDPTEECHIRHMKLRKGATIPEGNTSSTYLQCVRCNTSHSTAQECPPNPRKRPAE</sequence>
<organism evidence="1 2">
    <name type="scientific">Oculimacula yallundae</name>
    <dbReference type="NCBI Taxonomy" id="86028"/>
    <lineage>
        <taxon>Eukaryota</taxon>
        <taxon>Fungi</taxon>
        <taxon>Dikarya</taxon>
        <taxon>Ascomycota</taxon>
        <taxon>Pezizomycotina</taxon>
        <taxon>Leotiomycetes</taxon>
        <taxon>Helotiales</taxon>
        <taxon>Ploettnerulaceae</taxon>
        <taxon>Oculimacula</taxon>
    </lineage>
</organism>
<evidence type="ECO:0008006" key="3">
    <source>
        <dbReference type="Google" id="ProtNLM"/>
    </source>
</evidence>
<evidence type="ECO:0000313" key="2">
    <source>
        <dbReference type="Proteomes" id="UP001595075"/>
    </source>
</evidence>
<proteinExistence type="predicted"/>
<reference evidence="1 2" key="1">
    <citation type="journal article" date="2024" name="Commun. Biol.">
        <title>Comparative genomic analysis of thermophilic fungi reveals convergent evolutionary adaptations and gene losses.</title>
        <authorList>
            <person name="Steindorff A.S."/>
            <person name="Aguilar-Pontes M.V."/>
            <person name="Robinson A.J."/>
            <person name="Andreopoulos B."/>
            <person name="LaButti K."/>
            <person name="Kuo A."/>
            <person name="Mondo S."/>
            <person name="Riley R."/>
            <person name="Otillar R."/>
            <person name="Haridas S."/>
            <person name="Lipzen A."/>
            <person name="Grimwood J."/>
            <person name="Schmutz J."/>
            <person name="Clum A."/>
            <person name="Reid I.D."/>
            <person name="Moisan M.C."/>
            <person name="Butler G."/>
            <person name="Nguyen T.T.M."/>
            <person name="Dewar K."/>
            <person name="Conant G."/>
            <person name="Drula E."/>
            <person name="Henrissat B."/>
            <person name="Hansel C."/>
            <person name="Singer S."/>
            <person name="Hutchinson M.I."/>
            <person name="de Vries R.P."/>
            <person name="Natvig D.O."/>
            <person name="Powell A.J."/>
            <person name="Tsang A."/>
            <person name="Grigoriev I.V."/>
        </authorList>
    </citation>
    <scope>NUCLEOTIDE SEQUENCE [LARGE SCALE GENOMIC DNA]</scope>
    <source>
        <strain evidence="1 2">CBS 494.80</strain>
    </source>
</reference>
<protein>
    <recommendedName>
        <fullName evidence="3">BTB domain-containing protein</fullName>
    </recommendedName>
</protein>